<name>A0ACB8ER34_9SAUR</name>
<evidence type="ECO:0000313" key="2">
    <source>
        <dbReference type="Proteomes" id="UP000827872"/>
    </source>
</evidence>
<dbReference type="EMBL" id="CM037620">
    <property type="protein sequence ID" value="KAH7994973.1"/>
    <property type="molecule type" value="Genomic_DNA"/>
</dbReference>
<keyword evidence="2" id="KW-1185">Reference proteome</keyword>
<dbReference type="Proteomes" id="UP000827872">
    <property type="component" value="Linkage Group LG07"/>
</dbReference>
<proteinExistence type="predicted"/>
<reference evidence="1" key="1">
    <citation type="submission" date="2021-08" db="EMBL/GenBank/DDBJ databases">
        <title>The first chromosome-level gecko genome reveals the dynamic sex chromosomes of Neotropical dwarf geckos (Sphaerodactylidae: Sphaerodactylus).</title>
        <authorList>
            <person name="Pinto B.J."/>
            <person name="Keating S.E."/>
            <person name="Gamble T."/>
        </authorList>
    </citation>
    <scope>NUCLEOTIDE SEQUENCE</scope>
    <source>
        <strain evidence="1">TG3544</strain>
    </source>
</reference>
<sequence length="106" mass="12220">MLFARWPGAPHRSNARSRQTAGKTDELSGVGSSEARATLFWNSVAAIQQLQEVDITLPDHKTWYERYKNDIPVFHLNGQFLMKHRMDIEELQNQLLNIELQDGGKR</sequence>
<gene>
    <name evidence="1" type="ORF">K3G42_019608</name>
</gene>
<comment type="caution">
    <text evidence="1">The sequence shown here is derived from an EMBL/GenBank/DDBJ whole genome shotgun (WGS) entry which is preliminary data.</text>
</comment>
<accession>A0ACB8ER34</accession>
<protein>
    <submittedName>
        <fullName evidence="1">Uncharacterized protein</fullName>
    </submittedName>
</protein>
<organism evidence="1 2">
    <name type="scientific">Sphaerodactylus townsendi</name>
    <dbReference type="NCBI Taxonomy" id="933632"/>
    <lineage>
        <taxon>Eukaryota</taxon>
        <taxon>Metazoa</taxon>
        <taxon>Chordata</taxon>
        <taxon>Craniata</taxon>
        <taxon>Vertebrata</taxon>
        <taxon>Euteleostomi</taxon>
        <taxon>Lepidosauria</taxon>
        <taxon>Squamata</taxon>
        <taxon>Bifurcata</taxon>
        <taxon>Gekkota</taxon>
        <taxon>Sphaerodactylidae</taxon>
        <taxon>Sphaerodactylus</taxon>
    </lineage>
</organism>
<evidence type="ECO:0000313" key="1">
    <source>
        <dbReference type="EMBL" id="KAH7994973.1"/>
    </source>
</evidence>